<dbReference type="PANTHER" id="PTHR11715:SF3">
    <property type="entry name" value="GLYCINE CLEAVAGE SYSTEM H PROTEIN-RELATED"/>
    <property type="match status" value="1"/>
</dbReference>
<comment type="function">
    <text evidence="3">The glycine cleavage system catalyzes the degradation of glycine. The H protein shuttles the methylamine group of glycine from the P protein to the T protein.</text>
</comment>
<evidence type="ECO:0000256" key="2">
    <source>
        <dbReference type="ARBA" id="ARBA00022823"/>
    </source>
</evidence>
<protein>
    <recommendedName>
        <fullName evidence="3">Glycine cleavage system H protein</fullName>
    </recommendedName>
</protein>
<dbReference type="EMBL" id="JARVII010000019">
    <property type="protein sequence ID" value="MDG9699944.1"/>
    <property type="molecule type" value="Genomic_DNA"/>
</dbReference>
<dbReference type="HAMAP" id="MF_00272">
    <property type="entry name" value="GcvH"/>
    <property type="match status" value="1"/>
</dbReference>
<dbReference type="NCBIfam" id="TIGR00527">
    <property type="entry name" value="gcvH"/>
    <property type="match status" value="1"/>
</dbReference>
<evidence type="ECO:0000313" key="6">
    <source>
        <dbReference type="EMBL" id="MDG9699944.1"/>
    </source>
</evidence>
<evidence type="ECO:0000313" key="7">
    <source>
        <dbReference type="Proteomes" id="UP001237156"/>
    </source>
</evidence>
<dbReference type="SUPFAM" id="SSF51230">
    <property type="entry name" value="Single hybrid motif"/>
    <property type="match status" value="1"/>
</dbReference>
<dbReference type="GO" id="GO:0005960">
    <property type="term" value="C:glycine cleavage complex"/>
    <property type="evidence" value="ECO:0007669"/>
    <property type="project" value="InterPro"/>
</dbReference>
<evidence type="ECO:0000256" key="1">
    <source>
        <dbReference type="ARBA" id="ARBA00009249"/>
    </source>
</evidence>
<sequence>MTLKYTPEHQWLRVDDAAAGIATVGITIHAQDALGDIVYVRCPDVGQVIAKDAIAAVIESVKTAADVFMPASGEIVETNASALAANPALLNTDPMGAGWIFKVRLSDPSQLETLLDEADYLALTRAL</sequence>
<keyword evidence="7" id="KW-1185">Reference proteome</keyword>
<keyword evidence="2 3" id="KW-0450">Lipoyl</keyword>
<feature type="modified residue" description="N6-lipoyllysine" evidence="3 4">
    <location>
        <position position="62"/>
    </location>
</feature>
<dbReference type="PROSITE" id="PS50968">
    <property type="entry name" value="BIOTINYL_LIPOYL"/>
    <property type="match status" value="1"/>
</dbReference>
<dbReference type="RefSeq" id="WP_279524755.1">
    <property type="nucleotide sequence ID" value="NZ_JARVII010000019.1"/>
</dbReference>
<dbReference type="AlphaFoldDB" id="A0AAW6RIH5"/>
<dbReference type="PANTHER" id="PTHR11715">
    <property type="entry name" value="GLYCINE CLEAVAGE SYSTEM H PROTEIN"/>
    <property type="match status" value="1"/>
</dbReference>
<dbReference type="Gene3D" id="2.40.50.100">
    <property type="match status" value="1"/>
</dbReference>
<dbReference type="InterPro" id="IPR003016">
    <property type="entry name" value="2-oxoA_DH_lipoyl-BS"/>
</dbReference>
<comment type="similarity">
    <text evidence="1 3">Belongs to the GcvH family.</text>
</comment>
<name>A0AAW6RIH5_9BURK</name>
<gene>
    <name evidence="3 6" type="primary">gcvH</name>
    <name evidence="6" type="ORF">QB898_09515</name>
</gene>
<evidence type="ECO:0000256" key="3">
    <source>
        <dbReference type="HAMAP-Rule" id="MF_00272"/>
    </source>
</evidence>
<dbReference type="NCBIfam" id="NF002270">
    <property type="entry name" value="PRK01202.1"/>
    <property type="match status" value="1"/>
</dbReference>
<dbReference type="Proteomes" id="UP001237156">
    <property type="component" value="Unassembled WGS sequence"/>
</dbReference>
<dbReference type="InterPro" id="IPR002930">
    <property type="entry name" value="GCV_H"/>
</dbReference>
<dbReference type="InterPro" id="IPR017453">
    <property type="entry name" value="GCV_H_sub"/>
</dbReference>
<comment type="subunit">
    <text evidence="3">The glycine cleavage system is composed of four proteins: P, T, L and H.</text>
</comment>
<reference evidence="6 7" key="1">
    <citation type="submission" date="2023-04" db="EMBL/GenBank/DDBJ databases">
        <title>Ottowia paracancer sp. nov., isolated from human stomach.</title>
        <authorList>
            <person name="Song Y."/>
        </authorList>
    </citation>
    <scope>NUCLEOTIDE SEQUENCE [LARGE SCALE GENOMIC DNA]</scope>
    <source>
        <strain evidence="6 7">10c7w1</strain>
    </source>
</reference>
<dbReference type="InterPro" id="IPR011053">
    <property type="entry name" value="Single_hybrid_motif"/>
</dbReference>
<dbReference type="GO" id="GO:0009249">
    <property type="term" value="P:protein lipoylation"/>
    <property type="evidence" value="ECO:0007669"/>
    <property type="project" value="TreeGrafter"/>
</dbReference>
<dbReference type="PROSITE" id="PS00189">
    <property type="entry name" value="LIPOYL"/>
    <property type="match status" value="1"/>
</dbReference>
<dbReference type="InterPro" id="IPR033753">
    <property type="entry name" value="GCV_H/Fam206"/>
</dbReference>
<organism evidence="6 7">
    <name type="scientific">Ottowia cancrivicina</name>
    <dbReference type="NCBI Taxonomy" id="3040346"/>
    <lineage>
        <taxon>Bacteria</taxon>
        <taxon>Pseudomonadati</taxon>
        <taxon>Pseudomonadota</taxon>
        <taxon>Betaproteobacteria</taxon>
        <taxon>Burkholderiales</taxon>
        <taxon>Comamonadaceae</taxon>
        <taxon>Ottowia</taxon>
    </lineage>
</organism>
<evidence type="ECO:0000256" key="4">
    <source>
        <dbReference type="PIRSR" id="PIRSR617453-50"/>
    </source>
</evidence>
<comment type="cofactor">
    <cofactor evidence="3">
        <name>(R)-lipoate</name>
        <dbReference type="ChEBI" id="CHEBI:83088"/>
    </cofactor>
    <text evidence="3">Binds 1 lipoyl cofactor covalently.</text>
</comment>
<feature type="domain" description="Lipoyl-binding" evidence="5">
    <location>
        <begin position="21"/>
        <end position="104"/>
    </location>
</feature>
<dbReference type="InterPro" id="IPR000089">
    <property type="entry name" value="Biotin_lipoyl"/>
</dbReference>
<dbReference type="Pfam" id="PF01597">
    <property type="entry name" value="GCV_H"/>
    <property type="match status" value="1"/>
</dbReference>
<dbReference type="GO" id="GO:0005829">
    <property type="term" value="C:cytosol"/>
    <property type="evidence" value="ECO:0007669"/>
    <property type="project" value="TreeGrafter"/>
</dbReference>
<dbReference type="GO" id="GO:0019464">
    <property type="term" value="P:glycine decarboxylation via glycine cleavage system"/>
    <property type="evidence" value="ECO:0007669"/>
    <property type="project" value="UniProtKB-UniRule"/>
</dbReference>
<comment type="caution">
    <text evidence="6">The sequence shown here is derived from an EMBL/GenBank/DDBJ whole genome shotgun (WGS) entry which is preliminary data.</text>
</comment>
<dbReference type="CDD" id="cd06848">
    <property type="entry name" value="GCS_H"/>
    <property type="match status" value="1"/>
</dbReference>
<accession>A0AAW6RIH5</accession>
<evidence type="ECO:0000259" key="5">
    <source>
        <dbReference type="PROSITE" id="PS50968"/>
    </source>
</evidence>
<proteinExistence type="inferred from homology"/>